<name>A0AAV3ZC93_9GAST</name>
<reference evidence="3 4" key="1">
    <citation type="journal article" date="2021" name="Elife">
        <title>Chloroplast acquisition without the gene transfer in kleptoplastic sea slugs, Plakobranchus ocellatus.</title>
        <authorList>
            <person name="Maeda T."/>
            <person name="Takahashi S."/>
            <person name="Yoshida T."/>
            <person name="Shimamura S."/>
            <person name="Takaki Y."/>
            <person name="Nagai Y."/>
            <person name="Toyoda A."/>
            <person name="Suzuki Y."/>
            <person name="Arimoto A."/>
            <person name="Ishii H."/>
            <person name="Satoh N."/>
            <person name="Nishiyama T."/>
            <person name="Hasebe M."/>
            <person name="Maruyama T."/>
            <person name="Minagawa J."/>
            <person name="Obokata J."/>
            <person name="Shigenobu S."/>
        </authorList>
    </citation>
    <scope>NUCLEOTIDE SEQUENCE [LARGE SCALE GENOMIC DNA]</scope>
</reference>
<dbReference type="InterPro" id="IPR050962">
    <property type="entry name" value="Phosphate-bind_PstS"/>
</dbReference>
<gene>
    <name evidence="3" type="ORF">PoB_001876600</name>
</gene>
<sequence>MNPNCQFPNERISVVARAQESGTTATFTSALAAFDQNWNETYGIFSKGMNSDTYEPYRWRPGSITHFGPKNEDVSSLILSIPYTLGYMSAGDLQQGMSVAALSNRLGQFVTVTTESLQLIPIQAAMDAQRNSDSLTVDLVNPDTPGSYPISSYTYFVMYGTKMQDCSKATELMRYILWFMTDQQALEAADNGFATLNEKIVSRVRSEVLSHVQCKGRLVLDLVEDQIAEENKTENTWIIPVAVTCGYYGVVTA</sequence>
<feature type="domain" description="PBP" evidence="2">
    <location>
        <begin position="8"/>
        <end position="182"/>
    </location>
</feature>
<proteinExistence type="inferred from homology"/>
<accession>A0AAV3ZC93</accession>
<comment type="similarity">
    <text evidence="1">Belongs to the PstS family.</text>
</comment>
<organism evidence="3 4">
    <name type="scientific">Plakobranchus ocellatus</name>
    <dbReference type="NCBI Taxonomy" id="259542"/>
    <lineage>
        <taxon>Eukaryota</taxon>
        <taxon>Metazoa</taxon>
        <taxon>Spiralia</taxon>
        <taxon>Lophotrochozoa</taxon>
        <taxon>Mollusca</taxon>
        <taxon>Gastropoda</taxon>
        <taxon>Heterobranchia</taxon>
        <taxon>Euthyneura</taxon>
        <taxon>Panpulmonata</taxon>
        <taxon>Sacoglossa</taxon>
        <taxon>Placobranchoidea</taxon>
        <taxon>Plakobranchidae</taxon>
        <taxon>Plakobranchus</taxon>
    </lineage>
</organism>
<evidence type="ECO:0000259" key="2">
    <source>
        <dbReference type="Pfam" id="PF12849"/>
    </source>
</evidence>
<protein>
    <submittedName>
        <fullName evidence="3">Phosphate-binding protein psts</fullName>
    </submittedName>
</protein>
<dbReference type="EMBL" id="BLXT01002238">
    <property type="protein sequence ID" value="GFN92260.1"/>
    <property type="molecule type" value="Genomic_DNA"/>
</dbReference>
<dbReference type="Proteomes" id="UP000735302">
    <property type="component" value="Unassembled WGS sequence"/>
</dbReference>
<evidence type="ECO:0000313" key="3">
    <source>
        <dbReference type="EMBL" id="GFN92260.1"/>
    </source>
</evidence>
<dbReference type="PANTHER" id="PTHR42996:SF1">
    <property type="entry name" value="PHOSPHATE-BINDING PROTEIN PSTS"/>
    <property type="match status" value="1"/>
</dbReference>
<dbReference type="Pfam" id="PF12849">
    <property type="entry name" value="PBP_like_2"/>
    <property type="match status" value="1"/>
</dbReference>
<comment type="caution">
    <text evidence="3">The sequence shown here is derived from an EMBL/GenBank/DDBJ whole genome shotgun (WGS) entry which is preliminary data.</text>
</comment>
<evidence type="ECO:0000256" key="1">
    <source>
        <dbReference type="ARBA" id="ARBA00008725"/>
    </source>
</evidence>
<dbReference type="InterPro" id="IPR024370">
    <property type="entry name" value="PBP_domain"/>
</dbReference>
<dbReference type="SUPFAM" id="SSF53850">
    <property type="entry name" value="Periplasmic binding protein-like II"/>
    <property type="match status" value="1"/>
</dbReference>
<dbReference type="AlphaFoldDB" id="A0AAV3ZC93"/>
<keyword evidence="4" id="KW-1185">Reference proteome</keyword>
<dbReference type="PANTHER" id="PTHR42996">
    <property type="entry name" value="PHOSPHATE-BINDING PROTEIN PSTS"/>
    <property type="match status" value="1"/>
</dbReference>
<evidence type="ECO:0000313" key="4">
    <source>
        <dbReference type="Proteomes" id="UP000735302"/>
    </source>
</evidence>
<dbReference type="Gene3D" id="3.40.190.10">
    <property type="entry name" value="Periplasmic binding protein-like II"/>
    <property type="match status" value="2"/>
</dbReference>